<comment type="similarity">
    <text evidence="1 3">Belongs to the short-chain dehydrogenases/reductases (SDR) family.</text>
</comment>
<dbReference type="PANTHER" id="PTHR42901:SF1">
    <property type="entry name" value="ALCOHOL DEHYDROGENASE"/>
    <property type="match status" value="1"/>
</dbReference>
<dbReference type="PANTHER" id="PTHR42901">
    <property type="entry name" value="ALCOHOL DEHYDROGENASE"/>
    <property type="match status" value="1"/>
</dbReference>
<evidence type="ECO:0000256" key="3">
    <source>
        <dbReference type="RuleBase" id="RU000363"/>
    </source>
</evidence>
<reference evidence="6" key="1">
    <citation type="submission" date="2017-05" db="EMBL/GenBank/DDBJ databases">
        <authorList>
            <person name="Ray J."/>
            <person name="Price M."/>
            <person name="Deutschbauer A."/>
        </authorList>
    </citation>
    <scope>NUCLEOTIDE SEQUENCE [LARGE SCALE GENOMIC DNA]</scope>
    <source>
        <strain evidence="6">DSM 19842</strain>
    </source>
</reference>
<dbReference type="Gene3D" id="3.40.50.720">
    <property type="entry name" value="NAD(P)-binding Rossmann-like Domain"/>
    <property type="match status" value="1"/>
</dbReference>
<dbReference type="RefSeq" id="WP_025609416.1">
    <property type="nucleotide sequence ID" value="NZ_CP021235.1"/>
</dbReference>
<evidence type="ECO:0000256" key="2">
    <source>
        <dbReference type="ARBA" id="ARBA00023002"/>
    </source>
</evidence>
<keyword evidence="2" id="KW-0560">Oxidoreductase</keyword>
<name>A0A1X9YMD7_9BACT</name>
<feature type="domain" description="Ketoreductase" evidence="4">
    <location>
        <begin position="6"/>
        <end position="180"/>
    </location>
</feature>
<dbReference type="Proteomes" id="UP000266292">
    <property type="component" value="Chromosome"/>
</dbReference>
<dbReference type="STRING" id="709015.GCA_000472485_04250"/>
<dbReference type="FunFam" id="3.40.50.720:FF:000084">
    <property type="entry name" value="Short-chain dehydrogenase reductase"/>
    <property type="match status" value="1"/>
</dbReference>
<gene>
    <name evidence="5" type="ORF">CA264_00355</name>
</gene>
<dbReference type="InterPro" id="IPR020904">
    <property type="entry name" value="Sc_DH/Rdtase_CS"/>
</dbReference>
<dbReference type="Pfam" id="PF00106">
    <property type="entry name" value="adh_short"/>
    <property type="match status" value="1"/>
</dbReference>
<evidence type="ECO:0000259" key="4">
    <source>
        <dbReference type="SMART" id="SM00822"/>
    </source>
</evidence>
<evidence type="ECO:0000256" key="1">
    <source>
        <dbReference type="ARBA" id="ARBA00006484"/>
    </source>
</evidence>
<organism evidence="5 6">
    <name type="scientific">Pontibacter actiniarum</name>
    <dbReference type="NCBI Taxonomy" id="323450"/>
    <lineage>
        <taxon>Bacteria</taxon>
        <taxon>Pseudomonadati</taxon>
        <taxon>Bacteroidota</taxon>
        <taxon>Cytophagia</taxon>
        <taxon>Cytophagales</taxon>
        <taxon>Hymenobacteraceae</taxon>
        <taxon>Pontibacter</taxon>
    </lineage>
</organism>
<protein>
    <submittedName>
        <fullName evidence="5">Short-chain dehydrogenase</fullName>
    </submittedName>
</protein>
<accession>A0A1X9YMD7</accession>
<dbReference type="InterPro" id="IPR057326">
    <property type="entry name" value="KR_dom"/>
</dbReference>
<proteinExistence type="inferred from homology"/>
<dbReference type="InterPro" id="IPR036291">
    <property type="entry name" value="NAD(P)-bd_dom_sf"/>
</dbReference>
<dbReference type="InterPro" id="IPR002347">
    <property type="entry name" value="SDR_fam"/>
</dbReference>
<keyword evidence="6" id="KW-1185">Reference proteome</keyword>
<dbReference type="PROSITE" id="PS00061">
    <property type="entry name" value="ADH_SHORT"/>
    <property type="match status" value="1"/>
</dbReference>
<dbReference type="EMBL" id="CP021235">
    <property type="protein sequence ID" value="ARS34011.1"/>
    <property type="molecule type" value="Genomic_DNA"/>
</dbReference>
<dbReference type="KEGG" id="pact:CA264_00355"/>
<evidence type="ECO:0000313" key="6">
    <source>
        <dbReference type="Proteomes" id="UP000266292"/>
    </source>
</evidence>
<dbReference type="CDD" id="cd05233">
    <property type="entry name" value="SDR_c"/>
    <property type="match status" value="1"/>
</dbReference>
<dbReference type="AlphaFoldDB" id="A0A1X9YMD7"/>
<evidence type="ECO:0000313" key="5">
    <source>
        <dbReference type="EMBL" id="ARS34011.1"/>
    </source>
</evidence>
<dbReference type="PRINTS" id="PR00080">
    <property type="entry name" value="SDRFAMILY"/>
</dbReference>
<dbReference type="SMART" id="SM00822">
    <property type="entry name" value="PKS_KR"/>
    <property type="match status" value="1"/>
</dbReference>
<dbReference type="SUPFAM" id="SSF51735">
    <property type="entry name" value="NAD(P)-binding Rossmann-fold domains"/>
    <property type="match status" value="1"/>
</dbReference>
<dbReference type="OrthoDB" id="9788235at2"/>
<dbReference type="PRINTS" id="PR00081">
    <property type="entry name" value="GDHRDH"/>
</dbReference>
<sequence>MKLDNANILITGGTLGIGHATAKLLIEKGANVAITGRDEKRTHKAARDIGAMPITADVANPYDVKRTFKTFMDEYGRLDALINNAGVGTRKLVEELTVEDFQEVYSVNVFGAAMMAARAAEIFKKQKHGNIINIGSTAALNGYAGGSVYASSKAALRSMTQSWQAELRKYNVRVMLINPSEVTTAFGQQDRRERDSEPNKLRGEEIAWAIKSALQMDSRGFIPEHSVWATNPF</sequence>
<dbReference type="GO" id="GO:0016491">
    <property type="term" value="F:oxidoreductase activity"/>
    <property type="evidence" value="ECO:0007669"/>
    <property type="project" value="UniProtKB-KW"/>
</dbReference>